<feature type="domain" description="Phospholipase A2-like" evidence="1">
    <location>
        <begin position="250"/>
        <end position="304"/>
    </location>
</feature>
<protein>
    <recommendedName>
        <fullName evidence="1">Phospholipase A2-like domain-containing protein</fullName>
    </recommendedName>
</protein>
<accession>A0ABN8MY10</accession>
<dbReference type="Pfam" id="PF08398">
    <property type="entry name" value="Phospholip_A2_4"/>
    <property type="match status" value="1"/>
</dbReference>
<dbReference type="InterPro" id="IPR013607">
    <property type="entry name" value="Phospholipase_A2-like"/>
</dbReference>
<dbReference type="Proteomes" id="UP001159405">
    <property type="component" value="Unassembled WGS sequence"/>
</dbReference>
<comment type="caution">
    <text evidence="2">The sequence shown here is derived from an EMBL/GenBank/DDBJ whole genome shotgun (WGS) entry which is preliminary data.</text>
</comment>
<sequence>MSKGATYYDLLRVFDIHDTMKNEQFIEKYFKIVNCNKFICRTRSSIYGKKSVEMARYYGSKALRNKHLQKKAINYGLKKLTPVIQNVGSQALDQLSTKIRPNKRYKTDRKDLDGGALQKDFMNALGLGHILQKGSDIIDKAKSSGISELTVGGVAGSPFHVDFKTGIKLSKDPDLFKFQNKQERAEGKVKEKAAKLSHDSVKTLGFKGSYTTFLKKLGLIEKPSFTFPGFGGGLDIHKAIGKLPRPKASFTPSKYRYMGPYNPLDKQLKYDPSTGEVLEWYVQPYNIVDERAAYHDICYDMGKNND</sequence>
<organism evidence="2 3">
    <name type="scientific">Porites lobata</name>
    <dbReference type="NCBI Taxonomy" id="104759"/>
    <lineage>
        <taxon>Eukaryota</taxon>
        <taxon>Metazoa</taxon>
        <taxon>Cnidaria</taxon>
        <taxon>Anthozoa</taxon>
        <taxon>Hexacorallia</taxon>
        <taxon>Scleractinia</taxon>
        <taxon>Fungiina</taxon>
        <taxon>Poritidae</taxon>
        <taxon>Porites</taxon>
    </lineage>
</organism>
<name>A0ABN8MY10_9CNID</name>
<proteinExistence type="predicted"/>
<dbReference type="EMBL" id="CALNXK010000004">
    <property type="protein sequence ID" value="CAH3035618.1"/>
    <property type="molecule type" value="Genomic_DNA"/>
</dbReference>
<keyword evidence="3" id="KW-1185">Reference proteome</keyword>
<reference evidence="2 3" key="1">
    <citation type="submission" date="2022-05" db="EMBL/GenBank/DDBJ databases">
        <authorList>
            <consortium name="Genoscope - CEA"/>
            <person name="William W."/>
        </authorList>
    </citation>
    <scope>NUCLEOTIDE SEQUENCE [LARGE SCALE GENOMIC DNA]</scope>
</reference>
<evidence type="ECO:0000259" key="1">
    <source>
        <dbReference type="Pfam" id="PF08398"/>
    </source>
</evidence>
<evidence type="ECO:0000313" key="2">
    <source>
        <dbReference type="EMBL" id="CAH3035618.1"/>
    </source>
</evidence>
<evidence type="ECO:0000313" key="3">
    <source>
        <dbReference type="Proteomes" id="UP001159405"/>
    </source>
</evidence>
<gene>
    <name evidence="2" type="ORF">PLOB_00031244</name>
</gene>